<name>A0ABV5WVE2_9LACO</name>
<dbReference type="EMBL" id="JBHLZY010000020">
    <property type="protein sequence ID" value="MFB9769780.1"/>
    <property type="molecule type" value="Genomic_DNA"/>
</dbReference>
<dbReference type="GO" id="GO:0016787">
    <property type="term" value="F:hydrolase activity"/>
    <property type="evidence" value="ECO:0007669"/>
    <property type="project" value="UniProtKB-KW"/>
</dbReference>
<dbReference type="InterPro" id="IPR001466">
    <property type="entry name" value="Beta-lactam-related"/>
</dbReference>
<feature type="domain" description="Beta-lactamase-related" evidence="3">
    <location>
        <begin position="70"/>
        <end position="369"/>
    </location>
</feature>
<dbReference type="PANTHER" id="PTHR46825">
    <property type="entry name" value="D-ALANYL-D-ALANINE-CARBOXYPEPTIDASE/ENDOPEPTIDASE AMPH"/>
    <property type="match status" value="1"/>
</dbReference>
<proteinExistence type="predicted"/>
<keyword evidence="5" id="KW-1185">Reference proteome</keyword>
<dbReference type="Pfam" id="PF00144">
    <property type="entry name" value="Beta-lactamase"/>
    <property type="match status" value="1"/>
</dbReference>
<dbReference type="Proteomes" id="UP001589691">
    <property type="component" value="Unassembled WGS sequence"/>
</dbReference>
<dbReference type="RefSeq" id="WP_170177336.1">
    <property type="nucleotide sequence ID" value="NZ_BJEA01000001.1"/>
</dbReference>
<dbReference type="SUPFAM" id="SSF56601">
    <property type="entry name" value="beta-lactamase/transpeptidase-like"/>
    <property type="match status" value="1"/>
</dbReference>
<evidence type="ECO:0000256" key="2">
    <source>
        <dbReference type="ARBA" id="ARBA00023136"/>
    </source>
</evidence>
<accession>A0ABV5WVE2</accession>
<evidence type="ECO:0000313" key="4">
    <source>
        <dbReference type="EMBL" id="MFB9769780.1"/>
    </source>
</evidence>
<keyword evidence="4" id="KW-0378">Hydrolase</keyword>
<evidence type="ECO:0000256" key="1">
    <source>
        <dbReference type="ARBA" id="ARBA00004370"/>
    </source>
</evidence>
<gene>
    <name evidence="4" type="ORF">ACFFLI_07880</name>
</gene>
<comment type="caution">
    <text evidence="4">The sequence shown here is derived from an EMBL/GenBank/DDBJ whole genome shotgun (WGS) entry which is preliminary data.</text>
</comment>
<dbReference type="InterPro" id="IPR050491">
    <property type="entry name" value="AmpC-like"/>
</dbReference>
<dbReference type="Gene3D" id="3.40.710.10">
    <property type="entry name" value="DD-peptidase/beta-lactamase superfamily"/>
    <property type="match status" value="1"/>
</dbReference>
<evidence type="ECO:0000259" key="3">
    <source>
        <dbReference type="Pfam" id="PF00144"/>
    </source>
</evidence>
<reference evidence="4 5" key="1">
    <citation type="submission" date="2024-09" db="EMBL/GenBank/DDBJ databases">
        <authorList>
            <person name="Sun Q."/>
            <person name="Mori K."/>
        </authorList>
    </citation>
    <scope>NUCLEOTIDE SEQUENCE [LARGE SCALE GENOMIC DNA]</scope>
    <source>
        <strain evidence="4 5">TBRC 4576</strain>
    </source>
</reference>
<dbReference type="InterPro" id="IPR012338">
    <property type="entry name" value="Beta-lactam/transpept-like"/>
</dbReference>
<dbReference type="PANTHER" id="PTHR46825:SF11">
    <property type="entry name" value="PENICILLIN-BINDING PROTEIN 4"/>
    <property type="match status" value="1"/>
</dbReference>
<organism evidence="4 5">
    <name type="scientific">Lactiplantibacillus modestisalitolerans</name>
    <dbReference type="NCBI Taxonomy" id="1457219"/>
    <lineage>
        <taxon>Bacteria</taxon>
        <taxon>Bacillati</taxon>
        <taxon>Bacillota</taxon>
        <taxon>Bacilli</taxon>
        <taxon>Lactobacillales</taxon>
        <taxon>Lactobacillaceae</taxon>
        <taxon>Lactiplantibacillus</taxon>
    </lineage>
</organism>
<comment type="subcellular location">
    <subcellularLocation>
        <location evidence="1">Membrane</location>
    </subcellularLocation>
</comment>
<evidence type="ECO:0000313" key="5">
    <source>
        <dbReference type="Proteomes" id="UP001589691"/>
    </source>
</evidence>
<protein>
    <submittedName>
        <fullName evidence="4">Serine hydrolase domain-containing protein</fullName>
        <ecNumber evidence="4">3.-.-.-</ecNumber>
    </submittedName>
</protein>
<sequence length="382" mass="42381">MRRRWLGWILVIAVVVVGLLGWGARTRQPARSHARVSLARGKRAQPRPIKNTKVAASAGHLTRSQAETQIDQLIAAHHIMGTLLFTTNGPAGVHVRTYGYADLAHRQKNTVNEAYPLASLQKPLTGALIQLLINDGRLTMQTKLSQYYPQVPHADQITVRQLLDHRSGIQMVETTPKRVLASETDQIDFTLRHLVSTGNHQYCYTNANFTLLAGIVRAASGQSYQTYLRQNILQPLRLKHSYAYDDIPGNAINPASYRLAGSQTANTVISKPLQSSELGCGSLYMSVGDYYRFMQALQSGKLLGAVGLQNLTSNFTPRYSAGVYYQPDGRIRVGGNDNGFHTYYMGTRDARTALVLFENQGSFGLDDQVAEQIQRILLRLQA</sequence>
<keyword evidence="2" id="KW-0472">Membrane</keyword>
<dbReference type="EC" id="3.-.-.-" evidence="4"/>